<name>A0ABT0GLD1_9GAMM</name>
<feature type="region of interest" description="Disordered" evidence="1">
    <location>
        <begin position="343"/>
        <end position="363"/>
    </location>
</feature>
<sequence>MKPGIGIFALAFALLPSTALAEMIRASDGRGDALYLPYYTVEGGAASLLTVRNHADHPALAQVRFVESLNGQSVLSLNLALPAQGTWTAAVIESAEGGAELVSASSVCTVPILAGSAPGFARFRVFDYDVRYPDGGPGDVGRTRAGAVEVLGFAAPLGPFADEVDELECRSIQERYLGERASVISALQPLHGPPSAALSASMQIVEVSAGTVLSYEGTAIRGFFNRVSVVLPDDPLPRFSTPLAETPGGELLLATPSARYAVSEARGPDAVSALFMATGLEGDVANDPSIGAATDWLIAFPTRHAYVAALPGSLFDGGGPVAPFSEAFTPEGACQKLKLSRRRADGQPLFDPQSDPPPPPQRTEAAVCPQVGLLPFVAIDGLDETAARVRFAGDALPGLPLRRADDGQQVILPGLPVIGLRLSRFVNGNLGGGVLANYSFAEPLKPLVQAP</sequence>
<evidence type="ECO:0000313" key="3">
    <source>
        <dbReference type="EMBL" id="MCK7595339.1"/>
    </source>
</evidence>
<dbReference type="Proteomes" id="UP001431449">
    <property type="component" value="Unassembled WGS sequence"/>
</dbReference>
<protein>
    <submittedName>
        <fullName evidence="3">Uncharacterized protein</fullName>
    </submittedName>
</protein>
<keyword evidence="4" id="KW-1185">Reference proteome</keyword>
<organism evidence="3 4">
    <name type="scientific">Pseudomarimonas salicorniae</name>
    <dbReference type="NCBI Taxonomy" id="2933270"/>
    <lineage>
        <taxon>Bacteria</taxon>
        <taxon>Pseudomonadati</taxon>
        <taxon>Pseudomonadota</taxon>
        <taxon>Gammaproteobacteria</taxon>
        <taxon>Lysobacterales</taxon>
        <taxon>Lysobacteraceae</taxon>
        <taxon>Pseudomarimonas</taxon>
    </lineage>
</organism>
<feature type="chain" id="PRO_5047371139" evidence="2">
    <location>
        <begin position="22"/>
        <end position="451"/>
    </location>
</feature>
<dbReference type="EMBL" id="JALNMH010000016">
    <property type="protein sequence ID" value="MCK7595339.1"/>
    <property type="molecule type" value="Genomic_DNA"/>
</dbReference>
<reference evidence="3" key="1">
    <citation type="submission" date="2022-04" db="EMBL/GenBank/DDBJ databases">
        <title>Lysobacter sp. CAU 1642 isolated from sea sand.</title>
        <authorList>
            <person name="Kim W."/>
        </authorList>
    </citation>
    <scope>NUCLEOTIDE SEQUENCE</scope>
    <source>
        <strain evidence="3">CAU 1642</strain>
    </source>
</reference>
<keyword evidence="2" id="KW-0732">Signal</keyword>
<dbReference type="RefSeq" id="WP_248211211.1">
    <property type="nucleotide sequence ID" value="NZ_JALNMH010000016.1"/>
</dbReference>
<evidence type="ECO:0000256" key="2">
    <source>
        <dbReference type="SAM" id="SignalP"/>
    </source>
</evidence>
<evidence type="ECO:0000256" key="1">
    <source>
        <dbReference type="SAM" id="MobiDB-lite"/>
    </source>
</evidence>
<feature type="signal peptide" evidence="2">
    <location>
        <begin position="1"/>
        <end position="21"/>
    </location>
</feature>
<evidence type="ECO:0000313" key="4">
    <source>
        <dbReference type="Proteomes" id="UP001431449"/>
    </source>
</evidence>
<comment type="caution">
    <text evidence="3">The sequence shown here is derived from an EMBL/GenBank/DDBJ whole genome shotgun (WGS) entry which is preliminary data.</text>
</comment>
<gene>
    <name evidence="3" type="ORF">M0G41_16895</name>
</gene>
<proteinExistence type="predicted"/>
<accession>A0ABT0GLD1</accession>